<name>A0A3M9MRL5_9BACT</name>
<dbReference type="AlphaFoldDB" id="A0A3M9MRL5"/>
<dbReference type="SUPFAM" id="SSF52172">
    <property type="entry name" value="CheY-like"/>
    <property type="match status" value="1"/>
</dbReference>
<keyword evidence="2" id="KW-0902">Two-component regulatory system</keyword>
<evidence type="ECO:0000259" key="9">
    <source>
        <dbReference type="PROSITE" id="PS51755"/>
    </source>
</evidence>
<keyword evidence="5" id="KW-0804">Transcription</keyword>
<evidence type="ECO:0000256" key="2">
    <source>
        <dbReference type="ARBA" id="ARBA00023012"/>
    </source>
</evidence>
<dbReference type="OrthoDB" id="9774822at2"/>
<proteinExistence type="predicted"/>
<dbReference type="SMART" id="SM00448">
    <property type="entry name" value="REC"/>
    <property type="match status" value="1"/>
</dbReference>
<dbReference type="SMART" id="SM00862">
    <property type="entry name" value="Trans_reg_C"/>
    <property type="match status" value="1"/>
</dbReference>
<comment type="caution">
    <text evidence="10">The sequence shown here is derived from an EMBL/GenBank/DDBJ whole genome shotgun (WGS) entry which is preliminary data.</text>
</comment>
<evidence type="ECO:0000256" key="7">
    <source>
        <dbReference type="PROSITE-ProRule" id="PRU01091"/>
    </source>
</evidence>
<dbReference type="GO" id="GO:0000156">
    <property type="term" value="F:phosphorelay response regulator activity"/>
    <property type="evidence" value="ECO:0007669"/>
    <property type="project" value="TreeGrafter"/>
</dbReference>
<dbReference type="Pfam" id="PF00072">
    <property type="entry name" value="Response_reg"/>
    <property type="match status" value="1"/>
</dbReference>
<sequence>MKILVIEDEPNVAAFIKRGLQEQTYEVEVAYDGNMGKKLALQNEYQVIVMDVILPHLSGLDLCRQLRQEQLRTPILLLTALGTTDDVVDGLEAGADDYLPKPFKFRELVARVRALARRAEPQPAGNLLRLSDLTMNLDTKEVTRASKDINLTAREFALLEYFLKKQGKVLSRVDLLENVWDLNFDLGSNVVDVYVNYLRNKIDKDFPVKLLHTVVGMGYMLREPESA</sequence>
<accession>A0A3M9MRL5</accession>
<keyword evidence="11" id="KW-1185">Reference proteome</keyword>
<dbReference type="RefSeq" id="WP_123134623.1">
    <property type="nucleotide sequence ID" value="NZ_RJJE01000017.1"/>
</dbReference>
<evidence type="ECO:0000256" key="1">
    <source>
        <dbReference type="ARBA" id="ARBA00022553"/>
    </source>
</evidence>
<evidence type="ECO:0000313" key="11">
    <source>
        <dbReference type="Proteomes" id="UP000271010"/>
    </source>
</evidence>
<dbReference type="GO" id="GO:0006355">
    <property type="term" value="P:regulation of DNA-templated transcription"/>
    <property type="evidence" value="ECO:0007669"/>
    <property type="project" value="InterPro"/>
</dbReference>
<evidence type="ECO:0000256" key="6">
    <source>
        <dbReference type="PROSITE-ProRule" id="PRU00169"/>
    </source>
</evidence>
<dbReference type="PANTHER" id="PTHR48111:SF22">
    <property type="entry name" value="REGULATOR OF RPOS"/>
    <property type="match status" value="1"/>
</dbReference>
<keyword evidence="3" id="KW-0805">Transcription regulation</keyword>
<feature type="modified residue" description="4-aspartylphosphate" evidence="6">
    <location>
        <position position="51"/>
    </location>
</feature>
<evidence type="ECO:0000256" key="5">
    <source>
        <dbReference type="ARBA" id="ARBA00023163"/>
    </source>
</evidence>
<dbReference type="FunFam" id="3.40.50.2300:FF:000001">
    <property type="entry name" value="DNA-binding response regulator PhoB"/>
    <property type="match status" value="1"/>
</dbReference>
<organism evidence="10 11">
    <name type="scientific">Rufibacter immobilis</name>
    <dbReference type="NCBI Taxonomy" id="1348778"/>
    <lineage>
        <taxon>Bacteria</taxon>
        <taxon>Pseudomonadati</taxon>
        <taxon>Bacteroidota</taxon>
        <taxon>Cytophagia</taxon>
        <taxon>Cytophagales</taxon>
        <taxon>Hymenobacteraceae</taxon>
        <taxon>Rufibacter</taxon>
    </lineage>
</organism>
<feature type="domain" description="OmpR/PhoB-type" evidence="9">
    <location>
        <begin position="125"/>
        <end position="223"/>
    </location>
</feature>
<evidence type="ECO:0000259" key="8">
    <source>
        <dbReference type="PROSITE" id="PS50110"/>
    </source>
</evidence>
<dbReference type="InterPro" id="IPR001867">
    <property type="entry name" value="OmpR/PhoB-type_DNA-bd"/>
</dbReference>
<dbReference type="EMBL" id="RJJE01000017">
    <property type="protein sequence ID" value="RNI28156.1"/>
    <property type="molecule type" value="Genomic_DNA"/>
</dbReference>
<keyword evidence="1 6" id="KW-0597">Phosphoprotein</keyword>
<reference evidence="10 11" key="1">
    <citation type="submission" date="2018-11" db="EMBL/GenBank/DDBJ databases">
        <title>Rufibacter latericius sp. nov., isolated from water in Baiyang Lake.</title>
        <authorList>
            <person name="Yang Y."/>
        </authorList>
    </citation>
    <scope>NUCLEOTIDE SEQUENCE [LARGE SCALE GENOMIC DNA]</scope>
    <source>
        <strain evidence="10 11">MCC P1</strain>
    </source>
</reference>
<dbReference type="GO" id="GO:0000976">
    <property type="term" value="F:transcription cis-regulatory region binding"/>
    <property type="evidence" value="ECO:0007669"/>
    <property type="project" value="TreeGrafter"/>
</dbReference>
<dbReference type="Gene3D" id="6.10.250.690">
    <property type="match status" value="1"/>
</dbReference>
<dbReference type="GO" id="GO:0005829">
    <property type="term" value="C:cytosol"/>
    <property type="evidence" value="ECO:0007669"/>
    <property type="project" value="TreeGrafter"/>
</dbReference>
<feature type="domain" description="Response regulatory" evidence="8">
    <location>
        <begin position="2"/>
        <end position="116"/>
    </location>
</feature>
<dbReference type="InterPro" id="IPR039420">
    <property type="entry name" value="WalR-like"/>
</dbReference>
<dbReference type="Proteomes" id="UP000271010">
    <property type="component" value="Unassembled WGS sequence"/>
</dbReference>
<dbReference type="Pfam" id="PF00486">
    <property type="entry name" value="Trans_reg_C"/>
    <property type="match status" value="1"/>
</dbReference>
<dbReference type="GO" id="GO:0032993">
    <property type="term" value="C:protein-DNA complex"/>
    <property type="evidence" value="ECO:0007669"/>
    <property type="project" value="TreeGrafter"/>
</dbReference>
<dbReference type="InterPro" id="IPR036388">
    <property type="entry name" value="WH-like_DNA-bd_sf"/>
</dbReference>
<keyword evidence="4 7" id="KW-0238">DNA-binding</keyword>
<feature type="DNA-binding region" description="OmpR/PhoB-type" evidence="7">
    <location>
        <begin position="125"/>
        <end position="223"/>
    </location>
</feature>
<dbReference type="InterPro" id="IPR011006">
    <property type="entry name" value="CheY-like_superfamily"/>
</dbReference>
<dbReference type="CDD" id="cd19935">
    <property type="entry name" value="REC_OmpR_CusR-like"/>
    <property type="match status" value="1"/>
</dbReference>
<dbReference type="PANTHER" id="PTHR48111">
    <property type="entry name" value="REGULATOR OF RPOS"/>
    <property type="match status" value="1"/>
</dbReference>
<evidence type="ECO:0000256" key="4">
    <source>
        <dbReference type="ARBA" id="ARBA00023125"/>
    </source>
</evidence>
<evidence type="ECO:0000256" key="3">
    <source>
        <dbReference type="ARBA" id="ARBA00023015"/>
    </source>
</evidence>
<dbReference type="PROSITE" id="PS51755">
    <property type="entry name" value="OMPR_PHOB"/>
    <property type="match status" value="1"/>
</dbReference>
<gene>
    <name evidence="10" type="ORF">EFA69_18965</name>
</gene>
<dbReference type="InterPro" id="IPR001789">
    <property type="entry name" value="Sig_transdc_resp-reg_receiver"/>
</dbReference>
<dbReference type="Gene3D" id="3.40.50.2300">
    <property type="match status" value="1"/>
</dbReference>
<dbReference type="CDD" id="cd00383">
    <property type="entry name" value="trans_reg_C"/>
    <property type="match status" value="1"/>
</dbReference>
<dbReference type="Gene3D" id="1.10.10.10">
    <property type="entry name" value="Winged helix-like DNA-binding domain superfamily/Winged helix DNA-binding domain"/>
    <property type="match status" value="1"/>
</dbReference>
<protein>
    <submittedName>
        <fullName evidence="10">DNA-binding response regulator</fullName>
    </submittedName>
</protein>
<dbReference type="PROSITE" id="PS50110">
    <property type="entry name" value="RESPONSE_REGULATORY"/>
    <property type="match status" value="1"/>
</dbReference>
<dbReference type="FunFam" id="1.10.10.10:FF:000005">
    <property type="entry name" value="Two-component system response regulator"/>
    <property type="match status" value="1"/>
</dbReference>
<evidence type="ECO:0000313" key="10">
    <source>
        <dbReference type="EMBL" id="RNI28156.1"/>
    </source>
</evidence>